<evidence type="ECO:0000313" key="2">
    <source>
        <dbReference type="EMBL" id="KAF7624718.1"/>
    </source>
</evidence>
<dbReference type="AlphaFoldDB" id="A0A8S9ZAT7"/>
<feature type="signal peptide" evidence="1">
    <location>
        <begin position="1"/>
        <end position="16"/>
    </location>
</feature>
<evidence type="ECO:0000313" key="3">
    <source>
        <dbReference type="Proteomes" id="UP000605970"/>
    </source>
</evidence>
<keyword evidence="1" id="KW-0732">Signal</keyword>
<protein>
    <recommendedName>
        <fullName evidence="4">ShKT domain-containing protein</fullName>
    </recommendedName>
</protein>
<evidence type="ECO:0000256" key="1">
    <source>
        <dbReference type="SAM" id="SignalP"/>
    </source>
</evidence>
<gene>
    <name evidence="2" type="ORF">Mgra_00010003</name>
</gene>
<name>A0A8S9ZAT7_9BILA</name>
<organism evidence="2 3">
    <name type="scientific">Meloidogyne graminicola</name>
    <dbReference type="NCBI Taxonomy" id="189291"/>
    <lineage>
        <taxon>Eukaryota</taxon>
        <taxon>Metazoa</taxon>
        <taxon>Ecdysozoa</taxon>
        <taxon>Nematoda</taxon>
        <taxon>Chromadorea</taxon>
        <taxon>Rhabditida</taxon>
        <taxon>Tylenchina</taxon>
        <taxon>Tylenchomorpha</taxon>
        <taxon>Tylenchoidea</taxon>
        <taxon>Meloidogynidae</taxon>
        <taxon>Meloidogyninae</taxon>
        <taxon>Meloidogyne</taxon>
    </lineage>
</organism>
<dbReference type="OrthoDB" id="5881519at2759"/>
<proteinExistence type="predicted"/>
<sequence length="118" mass="13353">MLLLYLIIIFKLFVSSLNILCVGPEADNCQNEIYTDSQCQLVFLRGGVVNENMCENDQSWKMFAINCAKTCRICCIRKKDQSVCSSIGNVKVKCKEAKEKLQIIIYLSLKLSCPESCL</sequence>
<feature type="chain" id="PRO_5035847230" description="ShKT domain-containing protein" evidence="1">
    <location>
        <begin position="17"/>
        <end position="118"/>
    </location>
</feature>
<accession>A0A8S9ZAT7</accession>
<keyword evidence="3" id="KW-1185">Reference proteome</keyword>
<evidence type="ECO:0008006" key="4">
    <source>
        <dbReference type="Google" id="ProtNLM"/>
    </source>
</evidence>
<reference evidence="2" key="1">
    <citation type="journal article" date="2020" name="Ecol. Evol.">
        <title>Genome structure and content of the rice root-knot nematode (Meloidogyne graminicola).</title>
        <authorList>
            <person name="Phan N.T."/>
            <person name="Danchin E.G.J."/>
            <person name="Klopp C."/>
            <person name="Perfus-Barbeoch L."/>
            <person name="Kozlowski D.K."/>
            <person name="Koutsovoulos G.D."/>
            <person name="Lopez-Roques C."/>
            <person name="Bouchez O."/>
            <person name="Zahm M."/>
            <person name="Besnard G."/>
            <person name="Bellafiore S."/>
        </authorList>
    </citation>
    <scope>NUCLEOTIDE SEQUENCE</scope>
    <source>
        <strain evidence="2">VN-18</strain>
    </source>
</reference>
<dbReference type="EMBL" id="JABEBT010000207">
    <property type="protein sequence ID" value="KAF7624718.1"/>
    <property type="molecule type" value="Genomic_DNA"/>
</dbReference>
<dbReference type="Proteomes" id="UP000605970">
    <property type="component" value="Unassembled WGS sequence"/>
</dbReference>
<comment type="caution">
    <text evidence="2">The sequence shown here is derived from an EMBL/GenBank/DDBJ whole genome shotgun (WGS) entry which is preliminary data.</text>
</comment>